<dbReference type="OrthoDB" id="8561749at2"/>
<feature type="region of interest" description="Disordered" evidence="2">
    <location>
        <begin position="184"/>
        <end position="209"/>
    </location>
</feature>
<gene>
    <name evidence="3" type="ORF">EBAPG3_008670</name>
</gene>
<dbReference type="Proteomes" id="UP000012179">
    <property type="component" value="Chromosome"/>
</dbReference>
<evidence type="ECO:0000256" key="1">
    <source>
        <dbReference type="SAM" id="Coils"/>
    </source>
</evidence>
<feature type="compositionally biased region" description="Basic and acidic residues" evidence="2">
    <location>
        <begin position="25"/>
        <end position="60"/>
    </location>
</feature>
<sequence>MEVDQLTDEQIANLTPEQVEMLENDPDRLAEIPGNRKDEEETRAKEEPGQEEKLGAHHDSNGAAPTAGGEDMPVVLNKSGKGVIPYEKHKELRVENSALREQLQAARLESSKAAEKLEALLQQKESATGVSIALADKAIDAHLERIREDMPELHQVVSAVLEGSRRQGEKLEKTLEELKREKEESDRVKQLRTEEQVAEAKDNNSDLVHWESNDPQAWDEAIKQDEILRTSGKWVAKPYSERFEEVVRRVRAIMPEASLPKKQTGPEQAKAEAKARLERAPARKPTTLSDIQGGANPASEREQLENLSPHELARRLMKMPSQQAAALRSELD</sequence>
<dbReference type="KEGG" id="nlc:EBAPG3_008670"/>
<feature type="compositionally biased region" description="Basic and acidic residues" evidence="2">
    <location>
        <begin position="269"/>
        <end position="281"/>
    </location>
</feature>
<accession>A0A1W6SPV6</accession>
<dbReference type="eggNOG" id="ENOG5031Y6M">
    <property type="taxonomic scope" value="Bacteria"/>
</dbReference>
<evidence type="ECO:0000256" key="2">
    <source>
        <dbReference type="SAM" id="MobiDB-lite"/>
    </source>
</evidence>
<evidence type="ECO:0000313" key="4">
    <source>
        <dbReference type="Proteomes" id="UP000012179"/>
    </source>
</evidence>
<keyword evidence="1" id="KW-0175">Coiled coil</keyword>
<keyword evidence="4" id="KW-1185">Reference proteome</keyword>
<dbReference type="RefSeq" id="WP_004178456.1">
    <property type="nucleotide sequence ID" value="NZ_CP021106.3"/>
</dbReference>
<feature type="coiled-coil region" evidence="1">
    <location>
        <begin position="89"/>
        <end position="123"/>
    </location>
</feature>
<name>A0A1W6SPV6_9PROT</name>
<proteinExistence type="predicted"/>
<dbReference type="AlphaFoldDB" id="A0A1W6SPV6"/>
<feature type="region of interest" description="Disordered" evidence="2">
    <location>
        <begin position="255"/>
        <end position="332"/>
    </location>
</feature>
<dbReference type="EMBL" id="CP021106">
    <property type="protein sequence ID" value="ARO87833.1"/>
    <property type="molecule type" value="Genomic_DNA"/>
</dbReference>
<feature type="region of interest" description="Disordered" evidence="2">
    <location>
        <begin position="1"/>
        <end position="77"/>
    </location>
</feature>
<evidence type="ECO:0000313" key="3">
    <source>
        <dbReference type="EMBL" id="ARO87833.1"/>
    </source>
</evidence>
<reference evidence="3 4" key="1">
    <citation type="journal article" date="2015" name="Int. J. Syst. Evol. Microbiol.">
        <title>Nitrosospira lacus sp. nov., a psychrotolerant, ammonia-oxidizing bacterium from sandy lake sediment.</title>
        <authorList>
            <person name="Urakawa H."/>
            <person name="Garcia J.C."/>
            <person name="Nielsen J.L."/>
            <person name="Le V.Q."/>
            <person name="Kozlowski J.A."/>
            <person name="Stein L.Y."/>
            <person name="Lim C.K."/>
            <person name="Pommerening-Roser A."/>
            <person name="Martens-Habbena W."/>
            <person name="Stahl D.A."/>
            <person name="Klotz M.G."/>
        </authorList>
    </citation>
    <scope>NUCLEOTIDE SEQUENCE [LARGE SCALE GENOMIC DNA]</scope>
    <source>
        <strain evidence="3 4">APG3</strain>
    </source>
</reference>
<organism evidence="3 4">
    <name type="scientific">Nitrosospira lacus</name>
    <dbReference type="NCBI Taxonomy" id="1288494"/>
    <lineage>
        <taxon>Bacteria</taxon>
        <taxon>Pseudomonadati</taxon>
        <taxon>Pseudomonadota</taxon>
        <taxon>Betaproteobacteria</taxon>
        <taxon>Nitrosomonadales</taxon>
        <taxon>Nitrosomonadaceae</taxon>
        <taxon>Nitrosospira</taxon>
    </lineage>
</organism>
<protein>
    <submittedName>
        <fullName evidence="3">Uncharacterized protein</fullName>
    </submittedName>
</protein>